<proteinExistence type="predicted"/>
<name>C6HQL5_AJECH</name>
<protein>
    <submittedName>
        <fullName evidence="2">Uncharacterized protein</fullName>
    </submittedName>
</protein>
<dbReference type="HOGENOM" id="CLU_114631_0_0_1"/>
<evidence type="ECO:0000313" key="2">
    <source>
        <dbReference type="EMBL" id="EER37236.1"/>
    </source>
</evidence>
<feature type="region of interest" description="Disordered" evidence="1">
    <location>
        <begin position="1"/>
        <end position="21"/>
    </location>
</feature>
<dbReference type="OMA" id="MSECEEF"/>
<reference evidence="3" key="1">
    <citation type="submission" date="2009-05" db="EMBL/GenBank/DDBJ databases">
        <title>The genome sequence of Ajellomyces capsulatus strain H143.</title>
        <authorList>
            <person name="Champion M."/>
            <person name="Cuomo C.A."/>
            <person name="Ma L.-J."/>
            <person name="Henn M.R."/>
            <person name="Sil A."/>
            <person name="Goldman B."/>
            <person name="Young S.K."/>
            <person name="Kodira C.D."/>
            <person name="Zeng Q."/>
            <person name="Koehrsen M."/>
            <person name="Alvarado L."/>
            <person name="Berlin A.M."/>
            <person name="Borenstein D."/>
            <person name="Chen Z."/>
            <person name="Engels R."/>
            <person name="Freedman E."/>
            <person name="Gellesch M."/>
            <person name="Goldberg J."/>
            <person name="Griggs A."/>
            <person name="Gujja S."/>
            <person name="Heiman D.I."/>
            <person name="Hepburn T.A."/>
            <person name="Howarth C."/>
            <person name="Jen D."/>
            <person name="Larson L."/>
            <person name="Lewis B."/>
            <person name="Mehta T."/>
            <person name="Park D."/>
            <person name="Pearson M."/>
            <person name="Roberts A."/>
            <person name="Saif S."/>
            <person name="Shea T.D."/>
            <person name="Shenoy N."/>
            <person name="Sisk P."/>
            <person name="Stolte C."/>
            <person name="Sykes S."/>
            <person name="Walk T."/>
            <person name="White J."/>
            <person name="Yandava C."/>
            <person name="Klein B."/>
            <person name="McEwen J.G."/>
            <person name="Puccia R."/>
            <person name="Goldman G.H."/>
            <person name="Felipe M.S."/>
            <person name="Nino-Vega G."/>
            <person name="San-Blas G."/>
            <person name="Taylor J.W."/>
            <person name="Mendoza L."/>
            <person name="Galagan J.E."/>
            <person name="Nusbaum C."/>
            <person name="Birren B.W."/>
        </authorList>
    </citation>
    <scope>NUCLEOTIDE SEQUENCE [LARGE SCALE GENOMIC DNA]</scope>
    <source>
        <strain evidence="3">H143</strain>
    </source>
</reference>
<dbReference type="Proteomes" id="UP000002624">
    <property type="component" value="Unassembled WGS sequence"/>
</dbReference>
<feature type="region of interest" description="Disordered" evidence="1">
    <location>
        <begin position="59"/>
        <end position="80"/>
    </location>
</feature>
<sequence length="142" mass="15655">MTISDSVCDTGKMSEHKESDEDISSSISISTLNSKDMVIMTAADLIVLCKWLIVSYQSSSSLSSPPSSPPSAKSDEDSKVLAHKYQKKMQVSLNIKFITTLNSINYQAWKIMILSDIKMISGVDILNKNQQKSSEDLSSLEN</sequence>
<organism evidence="2 3">
    <name type="scientific">Ajellomyces capsulatus (strain H143)</name>
    <name type="common">Darling's disease fungus</name>
    <name type="synonym">Histoplasma capsulatum</name>
    <dbReference type="NCBI Taxonomy" id="544712"/>
    <lineage>
        <taxon>Eukaryota</taxon>
        <taxon>Fungi</taxon>
        <taxon>Dikarya</taxon>
        <taxon>Ascomycota</taxon>
        <taxon>Pezizomycotina</taxon>
        <taxon>Eurotiomycetes</taxon>
        <taxon>Eurotiomycetidae</taxon>
        <taxon>Onygenales</taxon>
        <taxon>Ajellomycetaceae</taxon>
        <taxon>Histoplasma</taxon>
    </lineage>
</organism>
<dbReference type="AlphaFoldDB" id="C6HQL5"/>
<dbReference type="EMBL" id="GG692435">
    <property type="protein sequence ID" value="EER37236.1"/>
    <property type="molecule type" value="Genomic_DNA"/>
</dbReference>
<evidence type="ECO:0000256" key="1">
    <source>
        <dbReference type="SAM" id="MobiDB-lite"/>
    </source>
</evidence>
<dbReference type="VEuPathDB" id="FungiDB:HCDG_08687"/>
<gene>
    <name evidence="2" type="ORF">HCDG_08687</name>
</gene>
<evidence type="ECO:0000313" key="3">
    <source>
        <dbReference type="Proteomes" id="UP000002624"/>
    </source>
</evidence>
<dbReference type="STRING" id="544712.C6HQL5"/>
<accession>C6HQL5</accession>